<feature type="domain" description="Secretion system C-terminal sorting" evidence="2">
    <location>
        <begin position="362"/>
        <end position="429"/>
    </location>
</feature>
<dbReference type="Gene3D" id="2.60.40.10">
    <property type="entry name" value="Immunoglobulins"/>
    <property type="match status" value="1"/>
</dbReference>
<dbReference type="Pfam" id="PF18962">
    <property type="entry name" value="Por_Secre_tail"/>
    <property type="match status" value="1"/>
</dbReference>
<proteinExistence type="predicted"/>
<dbReference type="Proteomes" id="UP000197277">
    <property type="component" value="Unassembled WGS sequence"/>
</dbReference>
<sequence length="431" mass="44992">MKTFLSPLFIALVLLLAGTQTALGQCRYTTNTEVPPGGNFSEASTWTRTDETCPPVPTSFSIITIDRPVTFNQDFTVSGSTNGKTAGSMTITSAGSLTENPLTPTQHFTLTIDHGILTIDAVANRSVPRLNVSVLGVNYTQRGIFVAKANIGANSTVNVNCLMLGNQGGIELGSNAMLNIAANIDVATGNGSIVGTSSSSQPAEARIAGVFTGINGGTRNVFSGNLKWCMVGGEFSSCIPTGPVQTPPAGGDPACRPLPVTLVSFTAQAQPTSVKLNWATATELNNAYFEVQRSPDGQAFAALGRVQGAGTTSTGAAYSFTDARPLTGAAYYRLRQVDHDGTEAFSAVAAVTSSSKPEATFFPNPGSTAITLPSGAGQLIEYRIYTTTGRTILTGRVAGGTSLDVQQIPVGLYLLELSTDGQRNVQRFVRQ</sequence>
<feature type="signal peptide" evidence="1">
    <location>
        <begin position="1"/>
        <end position="22"/>
    </location>
</feature>
<dbReference type="NCBIfam" id="TIGR04183">
    <property type="entry name" value="Por_Secre_tail"/>
    <property type="match status" value="1"/>
</dbReference>
<dbReference type="AlphaFoldDB" id="A0A246FML3"/>
<dbReference type="EMBL" id="NIRR01000007">
    <property type="protein sequence ID" value="OWP63919.1"/>
    <property type="molecule type" value="Genomic_DNA"/>
</dbReference>
<name>A0A246FML3_9BACT</name>
<keyword evidence="4" id="KW-1185">Reference proteome</keyword>
<reference evidence="3 4" key="1">
    <citation type="submission" date="2017-06" db="EMBL/GenBank/DDBJ databases">
        <title>Hymenobacter amundsenii sp. nov. isolated from regoliths in Antarctica.</title>
        <authorList>
            <person name="Sedlacek I."/>
            <person name="Kralova S."/>
            <person name="Pantucek R."/>
            <person name="Svec P."/>
            <person name="Holochova P."/>
            <person name="Stankova E."/>
            <person name="Vrbovska V."/>
            <person name="Busse H.-J."/>
        </authorList>
    </citation>
    <scope>NUCLEOTIDE SEQUENCE [LARGE SCALE GENOMIC DNA]</scope>
    <source>
        <strain evidence="3 4">CCM 8682</strain>
    </source>
</reference>
<organism evidence="3 4">
    <name type="scientific">Hymenobacter amundsenii</name>
    <dbReference type="NCBI Taxonomy" id="2006685"/>
    <lineage>
        <taxon>Bacteria</taxon>
        <taxon>Pseudomonadati</taxon>
        <taxon>Bacteroidota</taxon>
        <taxon>Cytophagia</taxon>
        <taxon>Cytophagales</taxon>
        <taxon>Hymenobacteraceae</taxon>
        <taxon>Hymenobacter</taxon>
    </lineage>
</organism>
<evidence type="ECO:0000313" key="3">
    <source>
        <dbReference type="EMBL" id="OWP63919.1"/>
    </source>
</evidence>
<keyword evidence="1" id="KW-0732">Signal</keyword>
<evidence type="ECO:0000313" key="4">
    <source>
        <dbReference type="Proteomes" id="UP000197277"/>
    </source>
</evidence>
<protein>
    <recommendedName>
        <fullName evidence="2">Secretion system C-terminal sorting domain-containing protein</fullName>
    </recommendedName>
</protein>
<dbReference type="InterPro" id="IPR026444">
    <property type="entry name" value="Secre_tail"/>
</dbReference>
<dbReference type="InterPro" id="IPR013783">
    <property type="entry name" value="Ig-like_fold"/>
</dbReference>
<feature type="chain" id="PRO_5012828800" description="Secretion system C-terminal sorting domain-containing protein" evidence="1">
    <location>
        <begin position="23"/>
        <end position="431"/>
    </location>
</feature>
<accession>A0A246FML3</accession>
<comment type="caution">
    <text evidence="3">The sequence shown here is derived from an EMBL/GenBank/DDBJ whole genome shotgun (WGS) entry which is preliminary data.</text>
</comment>
<dbReference type="OrthoDB" id="868831at2"/>
<evidence type="ECO:0000259" key="2">
    <source>
        <dbReference type="Pfam" id="PF18962"/>
    </source>
</evidence>
<gene>
    <name evidence="3" type="ORF">CDA63_06820</name>
</gene>
<evidence type="ECO:0000256" key="1">
    <source>
        <dbReference type="SAM" id="SignalP"/>
    </source>
</evidence>